<dbReference type="AlphaFoldDB" id="A0A5I8VRT4"/>
<comment type="caution">
    <text evidence="1">The sequence shown here is derived from an EMBL/GenBank/DDBJ whole genome shotgun (WGS) entry which is preliminary data.</text>
</comment>
<dbReference type="NCBIfam" id="TIGR03353">
    <property type="entry name" value="VI_chp_4"/>
    <property type="match status" value="1"/>
</dbReference>
<dbReference type="Pfam" id="PF05936">
    <property type="entry name" value="T6SS_VasE"/>
    <property type="match status" value="1"/>
</dbReference>
<sequence length="443" mass="49745">MATTRNKVMWREGTLMRPHHLQQQQRYNDYVNNLRFRAIHDLSWGFTELSLNDELLGQGKIMIDSASGTLPDGTVFSLPDQDALPDPLHPDSFPDEESRNVYLALPVASDVRGEVSYGQQVGRYRLNDASVRDLHSENGDARTLTLGQLTPRIMSGADDMSAYVTLPLCRIKDRRADGSLMLDENFIPTCQNVYVSARLREFLREVQEAVGGRANDLANRIGSPAQSGIADVAEFMMLQLLNRNQTRFTHRARRPHLHPEDFYLDLAGLLGELMTFTEPSRLPCPLDVYDHRNLTDTFKTLLPEVKRALHTVLSPRAVNLPLHLRDGIWQADVHDSTLLQSATFVLAVAAKMETLQLQRQFIQQSKISSPEKIRNMVSVQIPGIPLHTLMVAPRQLPYHAGFSYFELDKSGTAWADVAATGAVALHVSGTFPDLNMQLWAIRG</sequence>
<accession>A0A5I8VRT4</accession>
<protein>
    <submittedName>
        <fullName evidence="1">Type VI secretion system baseplate subunit TssK</fullName>
    </submittedName>
</protein>
<gene>
    <name evidence="1" type="primary">tssK</name>
    <name evidence="1" type="ORF">DKU92_21775</name>
</gene>
<dbReference type="InterPro" id="IPR010263">
    <property type="entry name" value="T6SS_TssK"/>
</dbReference>
<dbReference type="EMBL" id="AAHCYL010000061">
    <property type="protein sequence ID" value="EBU7169873.1"/>
    <property type="molecule type" value="Genomic_DNA"/>
</dbReference>
<evidence type="ECO:0000313" key="1">
    <source>
        <dbReference type="EMBL" id="EBU7169873.1"/>
    </source>
</evidence>
<organism evidence="1">
    <name type="scientific">Salmonella enterica subsp. enterica serovar Stockholm</name>
    <dbReference type="NCBI Taxonomy" id="2565057"/>
    <lineage>
        <taxon>Bacteria</taxon>
        <taxon>Pseudomonadati</taxon>
        <taxon>Pseudomonadota</taxon>
        <taxon>Gammaproteobacteria</taxon>
        <taxon>Enterobacterales</taxon>
        <taxon>Enterobacteriaceae</taxon>
        <taxon>Salmonella</taxon>
    </lineage>
</organism>
<name>A0A5I8VRT4_SALET</name>
<reference evidence="1" key="1">
    <citation type="submission" date="2018-05" db="EMBL/GenBank/DDBJ databases">
        <authorList>
            <person name="Ashton P.M."/>
            <person name="Dallman T."/>
            <person name="Nair S."/>
            <person name="De Pinna E."/>
            <person name="Peters T."/>
            <person name="Grant K."/>
        </authorList>
    </citation>
    <scope>NUCLEOTIDE SEQUENCE</scope>
    <source>
        <strain evidence="1">400311</strain>
    </source>
</reference>
<dbReference type="PANTHER" id="PTHR35566:SF1">
    <property type="entry name" value="TYPE VI SECRETION SYSTEM BASEPLATE COMPONENT TSSK1"/>
    <property type="match status" value="1"/>
</dbReference>
<proteinExistence type="predicted"/>
<dbReference type="PANTHER" id="PTHR35566">
    <property type="entry name" value="BLR3599 PROTEIN"/>
    <property type="match status" value="1"/>
</dbReference>